<dbReference type="KEGG" id="apuu:APUU_80825A"/>
<dbReference type="Proteomes" id="UP000654913">
    <property type="component" value="Chromosome 8"/>
</dbReference>
<feature type="transmembrane region" description="Helical" evidence="1">
    <location>
        <begin position="502"/>
        <end position="522"/>
    </location>
</feature>
<accession>A0A7R8ATT5</accession>
<dbReference type="RefSeq" id="XP_041562708.1">
    <property type="nucleotide sequence ID" value="XM_041697149.1"/>
</dbReference>
<proteinExistence type="predicted"/>
<reference evidence="2" key="1">
    <citation type="submission" date="2021-01" db="EMBL/GenBank/DDBJ databases">
        <authorList>
            <consortium name="Aspergillus puulaauensis MK2 genome sequencing consortium"/>
            <person name="Kazuki M."/>
            <person name="Futagami T."/>
        </authorList>
    </citation>
    <scope>NUCLEOTIDE SEQUENCE</scope>
    <source>
        <strain evidence="2">MK2</strain>
    </source>
</reference>
<name>A0A7R8ATT5_9EURO</name>
<sequence length="523" mass="58140">MCITQHTIHFPQNVAVISPSVPNGMDLELATSTFPFSADPQPSTRESHELYSEYHTTLVPVITLNTSIVSVHTAPEAQTTADNSCLFPSPPQMNQPPLSEDHRRTIAISRVFGAAGTAPTGLGHHCKQLEADLESPDSITRSVWQAAWPDSPLSPVTFWEWVSRVVSVVEHLNTTNLTKPTFRDVAMLLYPGIDGGSAQVTLVSKVIIVAVCSLTALARVSAITPQSASMNPEILRMEIPNAEDAVQSQIDYPLTEIFTSIREVAHAASRRESTTGAPDQIQTDLVDYTFLRRMGIQIKFVTAITEHLYFDFARKELWVFKSPSICLATLWGTAIADIVGEEPYNSTSHSTIFEEVLLSIRLLFSGSKRSRDAFQKTLRAARENSDPFFDELLLPLQLGNMQPAGIGARAAGTILPLFRPRPTSQLYFDRCYFQNYKLNEARWERMQSDRTCSASAEFHIFGNRLRALQDFVQSQPIHSLRELLDERRNKAEAIKFLVINRINLTVGFIALSGLGIGLGQLLK</sequence>
<dbReference type="GeneID" id="64980519"/>
<evidence type="ECO:0000313" key="3">
    <source>
        <dbReference type="Proteomes" id="UP000654913"/>
    </source>
</evidence>
<keyword evidence="1" id="KW-1133">Transmembrane helix</keyword>
<organism evidence="2 3">
    <name type="scientific">Aspergillus puulaauensis</name>
    <dbReference type="NCBI Taxonomy" id="1220207"/>
    <lineage>
        <taxon>Eukaryota</taxon>
        <taxon>Fungi</taxon>
        <taxon>Dikarya</taxon>
        <taxon>Ascomycota</taxon>
        <taxon>Pezizomycotina</taxon>
        <taxon>Eurotiomycetes</taxon>
        <taxon>Eurotiomycetidae</taxon>
        <taxon>Eurotiales</taxon>
        <taxon>Aspergillaceae</taxon>
        <taxon>Aspergillus</taxon>
    </lineage>
</organism>
<evidence type="ECO:0000313" key="2">
    <source>
        <dbReference type="EMBL" id="BCS30522.1"/>
    </source>
</evidence>
<gene>
    <name evidence="2" type="ORF">APUU_80825A</name>
</gene>
<dbReference type="EMBL" id="AP024450">
    <property type="protein sequence ID" value="BCS30522.1"/>
    <property type="molecule type" value="Genomic_DNA"/>
</dbReference>
<keyword evidence="1" id="KW-0812">Transmembrane</keyword>
<keyword evidence="3" id="KW-1185">Reference proteome</keyword>
<evidence type="ECO:0000256" key="1">
    <source>
        <dbReference type="SAM" id="Phobius"/>
    </source>
</evidence>
<dbReference type="OrthoDB" id="5428890at2759"/>
<reference evidence="2" key="2">
    <citation type="submission" date="2021-02" db="EMBL/GenBank/DDBJ databases">
        <title>Aspergillus puulaauensis MK2 genome sequence.</title>
        <authorList>
            <person name="Futagami T."/>
            <person name="Mori K."/>
            <person name="Kadooka C."/>
            <person name="Tanaka T."/>
        </authorList>
    </citation>
    <scope>NUCLEOTIDE SEQUENCE</scope>
    <source>
        <strain evidence="2">MK2</strain>
    </source>
</reference>
<keyword evidence="1" id="KW-0472">Membrane</keyword>
<dbReference type="AlphaFoldDB" id="A0A7R8ATT5"/>
<protein>
    <submittedName>
        <fullName evidence="2">Uncharacterized protein</fullName>
    </submittedName>
</protein>